<dbReference type="AlphaFoldDB" id="A0A1E5FZ60"/>
<comment type="caution">
    <text evidence="2">The sequence shown here is derived from an EMBL/GenBank/DDBJ whole genome shotgun (WGS) entry which is preliminary data.</text>
</comment>
<protein>
    <submittedName>
        <fullName evidence="2">Uncharacterized protein</fullName>
    </submittedName>
</protein>
<sequence length="61" mass="7055">MIILPYLFVSIAIICLYFAIRKQKPLLLTVPFFTMFVYVIAQIAMVPLGFFETIQLILSLK</sequence>
<name>A0A1E5FZ60_9FIRM</name>
<evidence type="ECO:0000256" key="1">
    <source>
        <dbReference type="SAM" id="Phobius"/>
    </source>
</evidence>
<evidence type="ECO:0000313" key="3">
    <source>
        <dbReference type="Proteomes" id="UP000094296"/>
    </source>
</evidence>
<keyword evidence="3" id="KW-1185">Reference proteome</keyword>
<dbReference type="EMBL" id="MIJE01000034">
    <property type="protein sequence ID" value="OEF95860.1"/>
    <property type="molecule type" value="Genomic_DNA"/>
</dbReference>
<feature type="transmembrane region" description="Helical" evidence="1">
    <location>
        <begin position="26"/>
        <end position="51"/>
    </location>
</feature>
<dbReference type="STRING" id="766136.BHF68_10720"/>
<organism evidence="2 3">
    <name type="scientific">Desulfuribacillus alkaliarsenatis</name>
    <dbReference type="NCBI Taxonomy" id="766136"/>
    <lineage>
        <taxon>Bacteria</taxon>
        <taxon>Bacillati</taxon>
        <taxon>Bacillota</taxon>
        <taxon>Desulfuribacillia</taxon>
        <taxon>Desulfuribacillales</taxon>
        <taxon>Desulfuribacillaceae</taxon>
        <taxon>Desulfuribacillus</taxon>
    </lineage>
</organism>
<keyword evidence="1" id="KW-0472">Membrane</keyword>
<feature type="transmembrane region" description="Helical" evidence="1">
    <location>
        <begin position="5"/>
        <end position="20"/>
    </location>
</feature>
<reference evidence="2 3" key="1">
    <citation type="submission" date="2016-09" db="EMBL/GenBank/DDBJ databases">
        <title>Draft genome sequence for the type strain of Desulfuribacillus alkaliarsenatis AHT28, an obligately anaerobic, sulfidogenic bacterium isolated from Russian soda lake sediments.</title>
        <authorList>
            <person name="Abin C.A."/>
            <person name="Hollibaugh J.T."/>
        </authorList>
    </citation>
    <scope>NUCLEOTIDE SEQUENCE [LARGE SCALE GENOMIC DNA]</scope>
    <source>
        <strain evidence="2 3">AHT28</strain>
    </source>
</reference>
<proteinExistence type="predicted"/>
<gene>
    <name evidence="2" type="ORF">BHF68_10720</name>
</gene>
<keyword evidence="1" id="KW-0812">Transmembrane</keyword>
<evidence type="ECO:0000313" key="2">
    <source>
        <dbReference type="EMBL" id="OEF95860.1"/>
    </source>
</evidence>
<dbReference type="Proteomes" id="UP000094296">
    <property type="component" value="Unassembled WGS sequence"/>
</dbReference>
<accession>A0A1E5FZ60</accession>
<keyword evidence="1" id="KW-1133">Transmembrane helix</keyword>